<evidence type="ECO:0000313" key="1">
    <source>
        <dbReference type="EMBL" id="ORY50851.1"/>
    </source>
</evidence>
<comment type="caution">
    <text evidence="1">The sequence shown here is derived from an EMBL/GenBank/DDBJ whole genome shotgun (WGS) entry which is preliminary data.</text>
</comment>
<accession>A0A1Y2CUY3</accession>
<dbReference type="Proteomes" id="UP000193642">
    <property type="component" value="Unassembled WGS sequence"/>
</dbReference>
<dbReference type="AlphaFoldDB" id="A0A1Y2CUY3"/>
<proteinExistence type="predicted"/>
<dbReference type="EMBL" id="MCGO01000006">
    <property type="protein sequence ID" value="ORY50851.1"/>
    <property type="molecule type" value="Genomic_DNA"/>
</dbReference>
<name>A0A1Y2CUY3_9FUNG</name>
<keyword evidence="2" id="KW-1185">Reference proteome</keyword>
<sequence length="207" mass="23071">MPQPSTAALLLSPPPFKPISTSPASSAPIEFAICGAESDEELIDSSPELSTLDFDLIDTSNLLFDEDGLIVEQDVEVDQRLEDESPLLPLCLTFNNESYCFSFSNSKSSSSVHTPSSLRTHTTNSYKLDPVIASSELTLFLLQLKSFFLVQGDIVAVLEFPQLDFIVDEVCLSFLLAPHYSRLIRNNRNLLPVQITRSWMLWMRGLP</sequence>
<reference evidence="1 2" key="1">
    <citation type="submission" date="2016-07" db="EMBL/GenBank/DDBJ databases">
        <title>Pervasive Adenine N6-methylation of Active Genes in Fungi.</title>
        <authorList>
            <consortium name="DOE Joint Genome Institute"/>
            <person name="Mondo S.J."/>
            <person name="Dannebaum R.O."/>
            <person name="Kuo R.C."/>
            <person name="Labutti K."/>
            <person name="Haridas S."/>
            <person name="Kuo A."/>
            <person name="Salamov A."/>
            <person name="Ahrendt S.R."/>
            <person name="Lipzen A."/>
            <person name="Sullivan W."/>
            <person name="Andreopoulos W.B."/>
            <person name="Clum A."/>
            <person name="Lindquist E."/>
            <person name="Daum C."/>
            <person name="Ramamoorthy G.K."/>
            <person name="Gryganskyi A."/>
            <person name="Culley D."/>
            <person name="Magnuson J.K."/>
            <person name="James T.Y."/>
            <person name="O'Malley M.A."/>
            <person name="Stajich J.E."/>
            <person name="Spatafora J.W."/>
            <person name="Visel A."/>
            <person name="Grigoriev I.V."/>
        </authorList>
    </citation>
    <scope>NUCLEOTIDE SEQUENCE [LARGE SCALE GENOMIC DNA]</scope>
    <source>
        <strain evidence="1 2">JEL800</strain>
    </source>
</reference>
<evidence type="ECO:0000313" key="2">
    <source>
        <dbReference type="Proteomes" id="UP000193642"/>
    </source>
</evidence>
<protein>
    <submittedName>
        <fullName evidence="1">Uncharacterized protein</fullName>
    </submittedName>
</protein>
<gene>
    <name evidence="1" type="ORF">BCR33DRAFT_496884</name>
</gene>
<dbReference type="OrthoDB" id="2161463at2759"/>
<organism evidence="1 2">
    <name type="scientific">Rhizoclosmatium globosum</name>
    <dbReference type="NCBI Taxonomy" id="329046"/>
    <lineage>
        <taxon>Eukaryota</taxon>
        <taxon>Fungi</taxon>
        <taxon>Fungi incertae sedis</taxon>
        <taxon>Chytridiomycota</taxon>
        <taxon>Chytridiomycota incertae sedis</taxon>
        <taxon>Chytridiomycetes</taxon>
        <taxon>Chytridiales</taxon>
        <taxon>Chytriomycetaceae</taxon>
        <taxon>Rhizoclosmatium</taxon>
    </lineage>
</organism>